<evidence type="ECO:0000313" key="2">
    <source>
        <dbReference type="EMBL" id="JAD73234.1"/>
    </source>
</evidence>
<proteinExistence type="predicted"/>
<organism evidence="2">
    <name type="scientific">Arundo donax</name>
    <name type="common">Giant reed</name>
    <name type="synonym">Donax arundinaceus</name>
    <dbReference type="NCBI Taxonomy" id="35708"/>
    <lineage>
        <taxon>Eukaryota</taxon>
        <taxon>Viridiplantae</taxon>
        <taxon>Streptophyta</taxon>
        <taxon>Embryophyta</taxon>
        <taxon>Tracheophyta</taxon>
        <taxon>Spermatophyta</taxon>
        <taxon>Magnoliopsida</taxon>
        <taxon>Liliopsida</taxon>
        <taxon>Poales</taxon>
        <taxon>Poaceae</taxon>
        <taxon>PACMAD clade</taxon>
        <taxon>Arundinoideae</taxon>
        <taxon>Arundineae</taxon>
        <taxon>Arundo</taxon>
    </lineage>
</organism>
<reference evidence="2" key="2">
    <citation type="journal article" date="2015" name="Data Brief">
        <title>Shoot transcriptome of the giant reed, Arundo donax.</title>
        <authorList>
            <person name="Barrero R.A."/>
            <person name="Guerrero F.D."/>
            <person name="Moolhuijzen P."/>
            <person name="Goolsby J.A."/>
            <person name="Tidwell J."/>
            <person name="Bellgard S.E."/>
            <person name="Bellgard M.I."/>
        </authorList>
    </citation>
    <scope>NUCLEOTIDE SEQUENCE</scope>
    <source>
        <tissue evidence="2">Shoot tissue taken approximately 20 cm above the soil surface</tissue>
    </source>
</reference>
<feature type="region of interest" description="Disordered" evidence="1">
    <location>
        <begin position="1"/>
        <end position="37"/>
    </location>
</feature>
<sequence>MISSSSAPAWGARRCAARPRGEPGQELNQDFPFSAER</sequence>
<accession>A0A0A9CAB6</accession>
<dbReference type="EMBL" id="GBRH01224661">
    <property type="protein sequence ID" value="JAD73234.1"/>
    <property type="molecule type" value="Transcribed_RNA"/>
</dbReference>
<name>A0A0A9CAB6_ARUDO</name>
<evidence type="ECO:0000256" key="1">
    <source>
        <dbReference type="SAM" id="MobiDB-lite"/>
    </source>
</evidence>
<reference evidence="2" key="1">
    <citation type="submission" date="2014-09" db="EMBL/GenBank/DDBJ databases">
        <authorList>
            <person name="Magalhaes I.L.F."/>
            <person name="Oliveira U."/>
            <person name="Santos F.R."/>
            <person name="Vidigal T.H.D.A."/>
            <person name="Brescovit A.D."/>
            <person name="Santos A.J."/>
        </authorList>
    </citation>
    <scope>NUCLEOTIDE SEQUENCE</scope>
    <source>
        <tissue evidence="2">Shoot tissue taken approximately 20 cm above the soil surface</tissue>
    </source>
</reference>
<protein>
    <submittedName>
        <fullName evidence="2">Uncharacterized protein</fullName>
    </submittedName>
</protein>
<dbReference type="AlphaFoldDB" id="A0A0A9CAB6"/>